<evidence type="ECO:0000313" key="2">
    <source>
        <dbReference type="Proteomes" id="UP000830395"/>
    </source>
</evidence>
<feature type="non-terminal residue" evidence="1">
    <location>
        <position position="62"/>
    </location>
</feature>
<name>A0ACC5YWY7_9TELE</name>
<reference evidence="1" key="1">
    <citation type="submission" date="2020-02" db="EMBL/GenBank/DDBJ databases">
        <title>Genome sequencing of the panga catfish, Pangasius djambal.</title>
        <authorList>
            <person name="Wen M."/>
            <person name="Zahm M."/>
            <person name="Roques C."/>
            <person name="Cabau C."/>
            <person name="Klopp C."/>
            <person name="Donnadieu C."/>
            <person name="Jouanno E."/>
            <person name="Avarre J.-C."/>
            <person name="Campet M."/>
            <person name="Ha T."/>
            <person name="Dugue R."/>
            <person name="Lampietro C."/>
            <person name="Louis A."/>
            <person name="Herpin A."/>
            <person name="Echchiki A."/>
            <person name="Berthelot C."/>
            <person name="Parey E."/>
            <person name="Roest-Crollius H."/>
            <person name="Braasch I."/>
            <person name="Postlethwait J.H."/>
            <person name="Bobe J."/>
            <person name="Montfort J."/>
            <person name="Bouchez O."/>
            <person name="Begum T."/>
            <person name="Schartl M."/>
            <person name="Gustiano R."/>
            <person name="Guiguen Y."/>
        </authorList>
    </citation>
    <scope>NUCLEOTIDE SEQUENCE</scope>
    <source>
        <strain evidence="1">Pdj_M5554</strain>
    </source>
</reference>
<gene>
    <name evidence="1" type="ORF">PDJAM_G00052060</name>
</gene>
<proteinExistence type="predicted"/>
<feature type="non-terminal residue" evidence="1">
    <location>
        <position position="1"/>
    </location>
</feature>
<comment type="caution">
    <text evidence="1">The sequence shown here is derived from an EMBL/GenBank/DDBJ whole genome shotgun (WGS) entry which is preliminary data.</text>
</comment>
<sequence length="62" mass="6946">LNVYSLCLVYPVCQLPKPIVVTLNLPNILDLSELLSLKNNNCNCICLSLSSMTLMWFKDVTS</sequence>
<evidence type="ECO:0000313" key="1">
    <source>
        <dbReference type="EMBL" id="MCJ8739852.1"/>
    </source>
</evidence>
<organism evidence="1 2">
    <name type="scientific">Pangasius djambal</name>
    <dbReference type="NCBI Taxonomy" id="1691987"/>
    <lineage>
        <taxon>Eukaryota</taxon>
        <taxon>Metazoa</taxon>
        <taxon>Chordata</taxon>
        <taxon>Craniata</taxon>
        <taxon>Vertebrata</taxon>
        <taxon>Euteleostomi</taxon>
        <taxon>Actinopterygii</taxon>
        <taxon>Neopterygii</taxon>
        <taxon>Teleostei</taxon>
        <taxon>Ostariophysi</taxon>
        <taxon>Siluriformes</taxon>
        <taxon>Pangasiidae</taxon>
        <taxon>Pangasius</taxon>
    </lineage>
</organism>
<keyword evidence="2" id="KW-1185">Reference proteome</keyword>
<accession>A0ACC5YWY7</accession>
<protein>
    <submittedName>
        <fullName evidence="1">Uncharacterized protein</fullName>
    </submittedName>
</protein>
<dbReference type="EMBL" id="CM040988">
    <property type="protein sequence ID" value="MCJ8739852.1"/>
    <property type="molecule type" value="Genomic_DNA"/>
</dbReference>
<dbReference type="Proteomes" id="UP000830395">
    <property type="component" value="Chromosome 14"/>
</dbReference>